<evidence type="ECO:0000259" key="9">
    <source>
        <dbReference type="Pfam" id="PF07992"/>
    </source>
</evidence>
<dbReference type="AlphaFoldDB" id="A0A1Y6C1M5"/>
<comment type="similarity">
    <text evidence="1">Belongs to the NADH dehydrogenase family.</text>
</comment>
<keyword evidence="6" id="KW-0520">NAD</keyword>
<gene>
    <name evidence="10" type="ORF">SAMN06296036_11178</name>
</gene>
<evidence type="ECO:0000256" key="5">
    <source>
        <dbReference type="ARBA" id="ARBA00023002"/>
    </source>
</evidence>
<dbReference type="GO" id="GO:0050136">
    <property type="term" value="F:NADH dehydrogenase (quinone) (non-electrogenic) activity"/>
    <property type="evidence" value="ECO:0007669"/>
    <property type="project" value="UniProtKB-EC"/>
</dbReference>
<dbReference type="EMBL" id="FWZT01000011">
    <property type="protein sequence ID" value="SMF37058.1"/>
    <property type="molecule type" value="Genomic_DNA"/>
</dbReference>
<accession>A0A1Y6C1M5</accession>
<dbReference type="STRING" id="1513793.SAMN06296036_11178"/>
<evidence type="ECO:0000256" key="7">
    <source>
        <dbReference type="ARBA" id="ARBA00047599"/>
    </source>
</evidence>
<comment type="catalytic activity">
    <reaction evidence="7">
        <text>a quinone + NADH + H(+) = a quinol + NAD(+)</text>
        <dbReference type="Rhea" id="RHEA:46160"/>
        <dbReference type="ChEBI" id="CHEBI:15378"/>
        <dbReference type="ChEBI" id="CHEBI:24646"/>
        <dbReference type="ChEBI" id="CHEBI:57540"/>
        <dbReference type="ChEBI" id="CHEBI:57945"/>
        <dbReference type="ChEBI" id="CHEBI:132124"/>
        <dbReference type="EC" id="1.6.5.9"/>
    </reaction>
</comment>
<keyword evidence="8" id="KW-0812">Transmembrane</keyword>
<sequence>MAKERKHVVIIGGGFGGVNAAKILGRGKEYRVTIIDRRNHHLFQPLLYQVAMAALSPAEIAYPIRSLVRRYPHIDVLLDEVVDLKPDQKEVVTKTRSISYDYLIMACGSNHSYFGNNEWEEHAPGLKTLGQATEIRRRVLLAFEKAANEKDIEKQRQFLTFVIVGGGPTGVELAGSIAELSRLSFRRDFKNLDTSRTRVILLEGAPQILNAYPKKLSYKAALALEKLGVQVWTNAMVTKIESKGVYIGDDEFVKTSTVLWAAGVAASPLNKKLGSELDRGGRVIVGQNCQVEDHPEVFVIGDQAHFKAKKGDTLPGLAPVAIQQGQYVAKYLNQMAKGKKMGPFHYIDKGQMATIGRNKAVLKAFGIEMSGMIAWFAWLFVHILYLIGFRNRMVVLFQWAWAYLTFKKGARLIIDKEWRTHSRLDADI</sequence>
<dbReference type="InterPro" id="IPR023753">
    <property type="entry name" value="FAD/NAD-binding_dom"/>
</dbReference>
<feature type="domain" description="FAD/NAD(P)-binding" evidence="9">
    <location>
        <begin position="7"/>
        <end position="325"/>
    </location>
</feature>
<dbReference type="RefSeq" id="WP_132320137.1">
    <property type="nucleotide sequence ID" value="NZ_FWZT01000011.1"/>
</dbReference>
<dbReference type="PANTHER" id="PTHR43706">
    <property type="entry name" value="NADH DEHYDROGENASE"/>
    <property type="match status" value="1"/>
</dbReference>
<keyword evidence="8" id="KW-0472">Membrane</keyword>
<reference evidence="11" key="1">
    <citation type="submission" date="2017-04" db="EMBL/GenBank/DDBJ databases">
        <authorList>
            <person name="Varghese N."/>
            <person name="Submissions S."/>
        </authorList>
    </citation>
    <scope>NUCLEOTIDE SEQUENCE [LARGE SCALE GENOMIC DNA]</scope>
    <source>
        <strain evidence="11">RKEM611</strain>
    </source>
</reference>
<organism evidence="10 11">
    <name type="scientific">Pseudobacteriovorax antillogorgiicola</name>
    <dbReference type="NCBI Taxonomy" id="1513793"/>
    <lineage>
        <taxon>Bacteria</taxon>
        <taxon>Pseudomonadati</taxon>
        <taxon>Bdellovibrionota</taxon>
        <taxon>Oligoflexia</taxon>
        <taxon>Oligoflexales</taxon>
        <taxon>Pseudobacteriovoracaceae</taxon>
        <taxon>Pseudobacteriovorax</taxon>
    </lineage>
</organism>
<keyword evidence="11" id="KW-1185">Reference proteome</keyword>
<dbReference type="Gene3D" id="3.50.50.100">
    <property type="match status" value="1"/>
</dbReference>
<dbReference type="InterPro" id="IPR036188">
    <property type="entry name" value="FAD/NAD-bd_sf"/>
</dbReference>
<dbReference type="Proteomes" id="UP000192907">
    <property type="component" value="Unassembled WGS sequence"/>
</dbReference>
<keyword evidence="8" id="KW-1133">Transmembrane helix</keyword>
<evidence type="ECO:0000313" key="11">
    <source>
        <dbReference type="Proteomes" id="UP000192907"/>
    </source>
</evidence>
<dbReference type="PRINTS" id="PR00368">
    <property type="entry name" value="FADPNR"/>
</dbReference>
<name>A0A1Y6C1M5_9BACT</name>
<protein>
    <recommendedName>
        <fullName evidence="2">NADH:ubiquinone reductase (non-electrogenic)</fullName>
        <ecNumber evidence="2">1.6.5.9</ecNumber>
    </recommendedName>
</protein>
<evidence type="ECO:0000256" key="8">
    <source>
        <dbReference type="SAM" id="Phobius"/>
    </source>
</evidence>
<feature type="transmembrane region" description="Helical" evidence="8">
    <location>
        <begin position="372"/>
        <end position="389"/>
    </location>
</feature>
<evidence type="ECO:0000256" key="2">
    <source>
        <dbReference type="ARBA" id="ARBA00012637"/>
    </source>
</evidence>
<evidence type="ECO:0000313" key="10">
    <source>
        <dbReference type="EMBL" id="SMF37058.1"/>
    </source>
</evidence>
<dbReference type="PANTHER" id="PTHR43706:SF47">
    <property type="entry name" value="EXTERNAL NADH-UBIQUINONE OXIDOREDUCTASE 1, MITOCHONDRIAL-RELATED"/>
    <property type="match status" value="1"/>
</dbReference>
<evidence type="ECO:0000256" key="4">
    <source>
        <dbReference type="ARBA" id="ARBA00022827"/>
    </source>
</evidence>
<keyword evidence="3" id="KW-0285">Flavoprotein</keyword>
<dbReference type="Pfam" id="PF07992">
    <property type="entry name" value="Pyr_redox_2"/>
    <property type="match status" value="1"/>
</dbReference>
<proteinExistence type="inferred from homology"/>
<evidence type="ECO:0000256" key="3">
    <source>
        <dbReference type="ARBA" id="ARBA00022630"/>
    </source>
</evidence>
<evidence type="ECO:0000256" key="6">
    <source>
        <dbReference type="ARBA" id="ARBA00023027"/>
    </source>
</evidence>
<dbReference type="InterPro" id="IPR045024">
    <property type="entry name" value="NDH-2"/>
</dbReference>
<evidence type="ECO:0000256" key="1">
    <source>
        <dbReference type="ARBA" id="ARBA00005272"/>
    </source>
</evidence>
<dbReference type="PRINTS" id="PR00411">
    <property type="entry name" value="PNDRDTASEI"/>
</dbReference>
<keyword evidence="5" id="KW-0560">Oxidoreductase</keyword>
<dbReference type="EC" id="1.6.5.9" evidence="2"/>
<dbReference type="SUPFAM" id="SSF51905">
    <property type="entry name" value="FAD/NAD(P)-binding domain"/>
    <property type="match status" value="1"/>
</dbReference>
<dbReference type="OrthoDB" id="5288145at2"/>
<keyword evidence="4" id="KW-0274">FAD</keyword>